<evidence type="ECO:0000313" key="29">
    <source>
        <dbReference type="Proteomes" id="UP000092460"/>
    </source>
</evidence>
<organism evidence="28 29">
    <name type="scientific">Glossina palpalis gambiensis</name>
    <dbReference type="NCBI Taxonomy" id="67801"/>
    <lineage>
        <taxon>Eukaryota</taxon>
        <taxon>Metazoa</taxon>
        <taxon>Ecdysozoa</taxon>
        <taxon>Arthropoda</taxon>
        <taxon>Hexapoda</taxon>
        <taxon>Insecta</taxon>
        <taxon>Pterygota</taxon>
        <taxon>Neoptera</taxon>
        <taxon>Endopterygota</taxon>
        <taxon>Diptera</taxon>
        <taxon>Brachycera</taxon>
        <taxon>Muscomorpha</taxon>
        <taxon>Hippoboscoidea</taxon>
        <taxon>Glossinidae</taxon>
        <taxon>Glossina</taxon>
    </lineage>
</organism>
<keyword evidence="15" id="KW-0325">Glycoprotein</keyword>
<dbReference type="STRING" id="67801.A0A1B0BE32"/>
<keyword evidence="14" id="KW-1015">Disulfide bond</keyword>
<evidence type="ECO:0000256" key="23">
    <source>
        <dbReference type="ARBA" id="ARBA00031034"/>
    </source>
</evidence>
<evidence type="ECO:0000256" key="11">
    <source>
        <dbReference type="ARBA" id="ARBA00022729"/>
    </source>
</evidence>
<evidence type="ECO:0000256" key="24">
    <source>
        <dbReference type="ARBA" id="ARBA00034100"/>
    </source>
</evidence>
<evidence type="ECO:0000256" key="22">
    <source>
        <dbReference type="ARBA" id="ARBA00030092"/>
    </source>
</evidence>
<dbReference type="GO" id="GO:0042383">
    <property type="term" value="C:sarcolemma"/>
    <property type="evidence" value="ECO:0007669"/>
    <property type="project" value="UniProtKB-SubCell"/>
</dbReference>
<dbReference type="GO" id="GO:0045211">
    <property type="term" value="C:postsynaptic membrane"/>
    <property type="evidence" value="ECO:0007669"/>
    <property type="project" value="UniProtKB-SubCell"/>
</dbReference>
<keyword evidence="18" id="KW-0628">Postsynaptic cell membrane</keyword>
<evidence type="ECO:0000256" key="15">
    <source>
        <dbReference type="ARBA" id="ARBA00023180"/>
    </source>
</evidence>
<evidence type="ECO:0000256" key="20">
    <source>
        <dbReference type="ARBA" id="ARBA00024991"/>
    </source>
</evidence>
<keyword evidence="29" id="KW-1185">Reference proteome</keyword>
<evidence type="ECO:0000256" key="5">
    <source>
        <dbReference type="ARBA" id="ARBA00004642"/>
    </source>
</evidence>
<sequence length="1223" mass="135422">MESVTKHGLYEMQKYSVKRGTNKCHHNNRKLGRVNFIIGCGTKYFSMGEPIAKQIGQQVKDGSLDNITGEKFELTNNIDNINTNINTLSVHDNRNNIDVTPNEEGTMSTAQKHTTNNLEIENVSPQLDGNLMLSNKQQQPAAAVGSGLDEEIVESVSQLESVITKTIENTKNLNEATVDAEDPVVDDDLDNESDDLEVLQPISDLITNNRNVIHLSNLNSIYNEFASKTTEKVLEDHKTNNKENNQDFNVAEIIDNLASATQIQTPNLFNTNKNESYMISTQSSNVTFSTSRRHNDEGGQENLQYQQQIFDDNKDFNQHNNLSTTRLRAKASTPLSTNEYIENGITTADESMSVMENRDNSVKTIKEILSQSNGNKPNGLTALSIIPITGITTPIPVTAAAAAAAAASSAPAAVITPMPTPATTEIETLISITKAWASLTSDNNNYNNSNSNVVVIDDDDGYLVDDANERVPARTMAPLTTTIIPTTELATAITTATTVNASTIPLLMTTLKSLKTEMISTVLLSSSPSDYKFNNKDGNIDVKTTPEDAEEYEDSAQSLSSTVQTDFESSSTNPTLSYTSGGSTASTAASSTIAETTTTTTAVPDYVEPKIENSPPIIRLRLQKLAVTSGKSFKFTIPEGTFYDSEDMNNLRLEITDKDGHELKTNSWLQFNSEAREIYGLPLDDAVSKWQYRLTATDSGNESVTETVEISVQQHRGVRTVNHEINIAVKINEKNIHYIDWQLKLIEAIATTMGDNSTKSIVVREIRQTSQDPHTATLVYFNETIPTSQCPESELNNLVKHLDAQRLSDLVHPILGIKSITGQLTGPCQKIVSIKPKTPSISVKNSPPVPRNQVDRVVATTGHLLVYKVPSDTFFDPNDNELKLNLKTKDNKDLNPRHWLQFDVKNHEFYGIPKGGDIGPEEYLLVAEDSGGLTATDALVVQVNHAPKREFSVYFKIYLAIRHEQFNADLQRKFVERIAQLFGDGSTQNIQIRSVTTHHDADGTIVNFYNTTLFKMHNRCPEEEIEMARNVYLDGHAVRDKVKKLMGPELNVTNVQVSTLGICNPQTDVTHREFIPNRTEEPLLRSTFSDDYMFTIIMPAIIIVVMVLVAAIIACCLHRRRRKSGKMELGDEEERKSFRTKGIPVIFQDELDEKPEIGNKSPIILKDEKPPLLPPSYNTSNMNGDNDVDEYVPPPAVVVGGREARGKSPATPSYRKPPPYVSP</sequence>
<dbReference type="Proteomes" id="UP000092460">
    <property type="component" value="Unassembled WGS sequence"/>
</dbReference>
<dbReference type="FunFam" id="2.60.40.10:FF:001693">
    <property type="entry name" value="Dystroglycan, isoform B"/>
    <property type="match status" value="1"/>
</dbReference>
<keyword evidence="10 26" id="KW-0812">Transmembrane</keyword>
<reference evidence="28" key="2">
    <citation type="submission" date="2020-05" db="UniProtKB">
        <authorList>
            <consortium name="EnsemblMetazoa"/>
        </authorList>
    </citation>
    <scope>IDENTIFICATION</scope>
    <source>
        <strain evidence="28">IAEA</strain>
    </source>
</reference>
<dbReference type="Pfam" id="PF05345">
    <property type="entry name" value="He_PIG"/>
    <property type="match status" value="1"/>
</dbReference>
<proteinExistence type="predicted"/>
<evidence type="ECO:0000256" key="18">
    <source>
        <dbReference type="ARBA" id="ARBA00023257"/>
    </source>
</evidence>
<keyword evidence="8" id="KW-0964">Secreted</keyword>
<evidence type="ECO:0000256" key="4">
    <source>
        <dbReference type="ARBA" id="ARBA00004251"/>
    </source>
</evidence>
<dbReference type="EMBL" id="JXJN01012764">
    <property type="status" value="NOT_ANNOTATED_CDS"/>
    <property type="molecule type" value="Genomic_DNA"/>
</dbReference>
<dbReference type="GO" id="GO:0005509">
    <property type="term" value="F:calcium ion binding"/>
    <property type="evidence" value="ECO:0007669"/>
    <property type="project" value="InterPro"/>
</dbReference>
<evidence type="ECO:0000256" key="2">
    <source>
        <dbReference type="ARBA" id="ARBA00004239"/>
    </source>
</evidence>
<evidence type="ECO:0000256" key="6">
    <source>
        <dbReference type="ARBA" id="ARBA00022475"/>
    </source>
</evidence>
<dbReference type="VEuPathDB" id="VectorBase:GPPI027084"/>
<evidence type="ECO:0000256" key="9">
    <source>
        <dbReference type="ARBA" id="ARBA00022553"/>
    </source>
</evidence>
<feature type="compositionally biased region" description="Low complexity" evidence="25">
    <location>
        <begin position="579"/>
        <end position="596"/>
    </location>
</feature>
<keyword evidence="6" id="KW-1003">Cell membrane</keyword>
<evidence type="ECO:0000256" key="13">
    <source>
        <dbReference type="ARBA" id="ARBA00023018"/>
    </source>
</evidence>
<dbReference type="Gene3D" id="2.60.40.10">
    <property type="entry name" value="Immunoglobulins"/>
    <property type="match status" value="2"/>
</dbReference>
<dbReference type="PROSITE" id="PS51699">
    <property type="entry name" value="SEA_DG"/>
    <property type="match status" value="2"/>
</dbReference>
<dbReference type="EMBL" id="JXJN01012763">
    <property type="status" value="NOT_ANNOTATED_CDS"/>
    <property type="molecule type" value="Genomic_DNA"/>
</dbReference>
<evidence type="ECO:0000256" key="1">
    <source>
        <dbReference type="ARBA" id="ARBA00004135"/>
    </source>
</evidence>
<keyword evidence="26" id="KW-0472">Membrane</keyword>
<dbReference type="GO" id="GO:0005856">
    <property type="term" value="C:cytoskeleton"/>
    <property type="evidence" value="ECO:0007669"/>
    <property type="project" value="UniProtKB-SubCell"/>
</dbReference>
<comment type="subcellular location">
    <subcellularLocation>
        <location evidence="1">Cell membrane</location>
        <location evidence="1">Sarcolemma</location>
    </subcellularLocation>
    <subcellularLocation>
        <location evidence="4">Cell membrane</location>
        <topology evidence="4">Single-pass type I membrane protein</topology>
    </subcellularLocation>
    <subcellularLocation>
        <location evidence="3">Cytoplasm</location>
        <location evidence="3">Cytoskeleton</location>
    </subcellularLocation>
    <subcellularLocation>
        <location evidence="5">Nucleus</location>
        <location evidence="5">Nucleoplasm</location>
    </subcellularLocation>
    <subcellularLocation>
        <location evidence="24">Postsynaptic cell membrane</location>
    </subcellularLocation>
    <subcellularLocation>
        <location evidence="2">Secreted</location>
        <location evidence="2">Extracellular space</location>
    </subcellularLocation>
</comment>
<evidence type="ECO:0000256" key="19">
    <source>
        <dbReference type="ARBA" id="ARBA00023567"/>
    </source>
</evidence>
<dbReference type="InterPro" id="IPR015919">
    <property type="entry name" value="Cadherin-like_sf"/>
</dbReference>
<dbReference type="InterPro" id="IPR006644">
    <property type="entry name" value="Cadg"/>
</dbReference>
<dbReference type="InterPro" id="IPR008465">
    <property type="entry name" value="DAG1_C"/>
</dbReference>
<dbReference type="GO" id="GO:0021675">
    <property type="term" value="P:nerve development"/>
    <property type="evidence" value="ECO:0007669"/>
    <property type="project" value="TreeGrafter"/>
</dbReference>
<keyword evidence="7" id="KW-0963">Cytoplasm</keyword>
<evidence type="ECO:0000313" key="28">
    <source>
        <dbReference type="EnsemblMetazoa" id="GPPI027084-PA"/>
    </source>
</evidence>
<protein>
    <recommendedName>
        <fullName evidence="21">Dystroglycan 1</fullName>
    </recommendedName>
    <alternativeName>
        <fullName evidence="23">Dystroglycan</fullName>
    </alternativeName>
    <alternativeName>
        <fullName evidence="22">Dystrophin-associated glycoprotein 1</fullName>
    </alternativeName>
</protein>
<dbReference type="InterPro" id="IPR013783">
    <property type="entry name" value="Ig-like_fold"/>
</dbReference>
<evidence type="ECO:0000256" key="26">
    <source>
        <dbReference type="SAM" id="Phobius"/>
    </source>
</evidence>
<accession>A0A1B0BE32</accession>
<evidence type="ECO:0000256" key="25">
    <source>
        <dbReference type="SAM" id="MobiDB-lite"/>
    </source>
</evidence>
<keyword evidence="11" id="KW-0732">Signal</keyword>
<dbReference type="PANTHER" id="PTHR21559">
    <property type="entry name" value="DYSTROGLYCAN-RELATED"/>
    <property type="match status" value="1"/>
</dbReference>
<dbReference type="GO" id="GO:0007411">
    <property type="term" value="P:axon guidance"/>
    <property type="evidence" value="ECO:0007669"/>
    <property type="project" value="TreeGrafter"/>
</dbReference>
<dbReference type="GO" id="GO:0043236">
    <property type="term" value="F:laminin binding"/>
    <property type="evidence" value="ECO:0007669"/>
    <property type="project" value="TreeGrafter"/>
</dbReference>
<feature type="region of interest" description="Disordered" evidence="25">
    <location>
        <begin position="1157"/>
        <end position="1223"/>
    </location>
</feature>
<feature type="transmembrane region" description="Helical" evidence="26">
    <location>
        <begin position="1092"/>
        <end position="1117"/>
    </location>
</feature>
<dbReference type="Gene3D" id="3.30.70.1040">
    <property type="entry name" value="Dystroglycan, domain 2"/>
    <property type="match status" value="1"/>
</dbReference>
<evidence type="ECO:0000259" key="27">
    <source>
        <dbReference type="PROSITE" id="PS51699"/>
    </source>
</evidence>
<dbReference type="InterPro" id="IPR030398">
    <property type="entry name" value="SEA_DG_dom"/>
</dbReference>
<name>A0A1B0BE32_9MUSC</name>
<comment type="function">
    <text evidence="19">The dystroglycan complex is involved in a number of processes including laminin and basement membrane assembly, sarcolemmal stability, cell survival, peripheral nerve myelination, nodal structure, cell migration, and epithelial polarization.</text>
</comment>
<dbReference type="SUPFAM" id="SSF49313">
    <property type="entry name" value="Cadherin-like"/>
    <property type="match status" value="2"/>
</dbReference>
<evidence type="ECO:0000256" key="10">
    <source>
        <dbReference type="ARBA" id="ARBA00022692"/>
    </source>
</evidence>
<evidence type="ECO:0000256" key="8">
    <source>
        <dbReference type="ARBA" id="ARBA00022525"/>
    </source>
</evidence>
<evidence type="ECO:0000256" key="17">
    <source>
        <dbReference type="ARBA" id="ARBA00023242"/>
    </source>
</evidence>
<reference evidence="29" key="1">
    <citation type="submission" date="2015-01" db="EMBL/GenBank/DDBJ databases">
        <authorList>
            <person name="Aksoy S."/>
            <person name="Warren W."/>
            <person name="Wilson R.K."/>
        </authorList>
    </citation>
    <scope>NUCLEOTIDE SEQUENCE [LARGE SCALE GENOMIC DNA]</scope>
    <source>
        <strain evidence="29">IAEA</strain>
    </source>
</reference>
<feature type="region of interest" description="Disordered" evidence="25">
    <location>
        <begin position="537"/>
        <end position="596"/>
    </location>
</feature>
<dbReference type="Pfam" id="PF05454">
    <property type="entry name" value="DAG1"/>
    <property type="match status" value="1"/>
</dbReference>
<feature type="compositionally biased region" description="Polar residues" evidence="25">
    <location>
        <begin position="555"/>
        <end position="578"/>
    </location>
</feature>
<dbReference type="AlphaFoldDB" id="A0A1B0BE32"/>
<keyword evidence="9" id="KW-0597">Phosphoprotein</keyword>
<feature type="domain" description="Peptidase S72" evidence="27">
    <location>
        <begin position="946"/>
        <end position="1062"/>
    </location>
</feature>
<dbReference type="CDD" id="cd11303">
    <property type="entry name" value="Dystroglycan_repeat"/>
    <property type="match status" value="2"/>
</dbReference>
<keyword evidence="13" id="KW-0770">Synapse</keyword>
<comment type="function">
    <text evidence="20">Transmembrane protein that plays important roles in connecting the extracellular matrix to the cytoskeleton. Acts as a cell adhesion receptor in both muscle and non-muscle tissues. Receptor for both DMD and UTRN and, through these interactions, scaffolds axin to the cytoskeleton. Also functions in cell adhesion-mediated signaling and implicated in cell polarity.</text>
</comment>
<dbReference type="GO" id="GO:0005576">
    <property type="term" value="C:extracellular region"/>
    <property type="evidence" value="ECO:0007669"/>
    <property type="project" value="UniProtKB-SubCell"/>
</dbReference>
<dbReference type="EnsemblMetazoa" id="GPPI027084-RA">
    <property type="protein sequence ID" value="GPPI027084-PA"/>
    <property type="gene ID" value="GPPI027084"/>
</dbReference>
<evidence type="ECO:0000256" key="21">
    <source>
        <dbReference type="ARBA" id="ARBA00026224"/>
    </source>
</evidence>
<keyword evidence="12 26" id="KW-1133">Transmembrane helix</keyword>
<feature type="compositionally biased region" description="Basic and acidic residues" evidence="25">
    <location>
        <begin position="537"/>
        <end position="546"/>
    </location>
</feature>
<dbReference type="PANTHER" id="PTHR21559:SF21">
    <property type="entry name" value="DYSTROGLYCAN 1"/>
    <property type="match status" value="1"/>
</dbReference>
<evidence type="ECO:0000256" key="16">
    <source>
        <dbReference type="ARBA" id="ARBA00023212"/>
    </source>
</evidence>
<keyword evidence="16" id="KW-0206">Cytoskeleton</keyword>
<keyword evidence="17" id="KW-0539">Nucleus</keyword>
<evidence type="ECO:0000256" key="14">
    <source>
        <dbReference type="ARBA" id="ARBA00023157"/>
    </source>
</evidence>
<evidence type="ECO:0000256" key="3">
    <source>
        <dbReference type="ARBA" id="ARBA00004245"/>
    </source>
</evidence>
<dbReference type="SMART" id="SM00736">
    <property type="entry name" value="CADG"/>
    <property type="match status" value="2"/>
</dbReference>
<dbReference type="GO" id="GO:0002009">
    <property type="term" value="P:morphogenesis of an epithelium"/>
    <property type="evidence" value="ECO:0007669"/>
    <property type="project" value="TreeGrafter"/>
</dbReference>
<dbReference type="GO" id="GO:0016011">
    <property type="term" value="C:dystroglycan complex"/>
    <property type="evidence" value="ECO:0007669"/>
    <property type="project" value="TreeGrafter"/>
</dbReference>
<evidence type="ECO:0000256" key="7">
    <source>
        <dbReference type="ARBA" id="ARBA00022490"/>
    </source>
</evidence>
<dbReference type="GO" id="GO:0005654">
    <property type="term" value="C:nucleoplasm"/>
    <property type="evidence" value="ECO:0007669"/>
    <property type="project" value="UniProtKB-SubCell"/>
</dbReference>
<feature type="domain" description="Peptidase S72" evidence="27">
    <location>
        <begin position="720"/>
        <end position="827"/>
    </location>
</feature>
<dbReference type="InterPro" id="IPR027468">
    <property type="entry name" value="Alpha-dystroglycan_domain_2"/>
</dbReference>
<evidence type="ECO:0000256" key="12">
    <source>
        <dbReference type="ARBA" id="ARBA00022989"/>
    </source>
</evidence>